<evidence type="ECO:0000313" key="4">
    <source>
        <dbReference type="Proteomes" id="UP001331761"/>
    </source>
</evidence>
<dbReference type="PANTHER" id="PTHR23324:SF87">
    <property type="entry name" value="CRAL-TRIO DOMAIN-CONTAINING PROTEIN C34C12.6"/>
    <property type="match status" value="1"/>
</dbReference>
<name>A0AAN8IX34_TRICO</name>
<dbReference type="SUPFAM" id="SSF52087">
    <property type="entry name" value="CRAL/TRIO domain"/>
    <property type="match status" value="1"/>
</dbReference>
<organism evidence="3 4">
    <name type="scientific">Trichostrongylus colubriformis</name>
    <name type="common">Black scour worm</name>
    <dbReference type="NCBI Taxonomy" id="6319"/>
    <lineage>
        <taxon>Eukaryota</taxon>
        <taxon>Metazoa</taxon>
        <taxon>Ecdysozoa</taxon>
        <taxon>Nematoda</taxon>
        <taxon>Chromadorea</taxon>
        <taxon>Rhabditida</taxon>
        <taxon>Rhabditina</taxon>
        <taxon>Rhabditomorpha</taxon>
        <taxon>Strongyloidea</taxon>
        <taxon>Trichostrongylidae</taxon>
        <taxon>Trichostrongylus</taxon>
    </lineage>
</organism>
<dbReference type="PROSITE" id="PS50191">
    <property type="entry name" value="CRAL_TRIO"/>
    <property type="match status" value="1"/>
</dbReference>
<keyword evidence="4" id="KW-1185">Reference proteome</keyword>
<dbReference type="SUPFAM" id="SSF101576">
    <property type="entry name" value="Supernatant protein factor (SPF), C-terminal domain"/>
    <property type="match status" value="1"/>
</dbReference>
<dbReference type="Proteomes" id="UP001331761">
    <property type="component" value="Unassembled WGS sequence"/>
</dbReference>
<dbReference type="InterPro" id="IPR036865">
    <property type="entry name" value="CRAL-TRIO_dom_sf"/>
</dbReference>
<accession>A0AAN8IX34</accession>
<dbReference type="GO" id="GO:0005737">
    <property type="term" value="C:cytoplasm"/>
    <property type="evidence" value="ECO:0007669"/>
    <property type="project" value="TreeGrafter"/>
</dbReference>
<protein>
    <submittedName>
        <fullName evidence="3">CRAL/TRIO domain protein</fullName>
    </submittedName>
</protein>
<feature type="domain" description="CRAL-TRIO" evidence="1">
    <location>
        <begin position="109"/>
        <end position="290"/>
    </location>
</feature>
<dbReference type="EMBL" id="WIXE01002630">
    <property type="protein sequence ID" value="KAK5984647.1"/>
    <property type="molecule type" value="Genomic_DNA"/>
</dbReference>
<dbReference type="AlphaFoldDB" id="A0AAN8IX34"/>
<evidence type="ECO:0000313" key="3">
    <source>
        <dbReference type="EMBL" id="KAK5984647.1"/>
    </source>
</evidence>
<gene>
    <name evidence="3" type="ORF">GCK32_003792</name>
</gene>
<dbReference type="CDD" id="cd00170">
    <property type="entry name" value="SEC14"/>
    <property type="match status" value="1"/>
</dbReference>
<feature type="domain" description="GOLD" evidence="2">
    <location>
        <begin position="314"/>
        <end position="419"/>
    </location>
</feature>
<dbReference type="PROSITE" id="PS50866">
    <property type="entry name" value="GOLD"/>
    <property type="match status" value="1"/>
</dbReference>
<dbReference type="SMART" id="SM00516">
    <property type="entry name" value="SEC14"/>
    <property type="match status" value="1"/>
</dbReference>
<evidence type="ECO:0000259" key="1">
    <source>
        <dbReference type="PROSITE" id="PS50191"/>
    </source>
</evidence>
<dbReference type="InterPro" id="IPR051064">
    <property type="entry name" value="SEC14/CRAL-TRIO_domain"/>
</dbReference>
<dbReference type="InterPro" id="IPR001251">
    <property type="entry name" value="CRAL-TRIO_dom"/>
</dbReference>
<dbReference type="Gene3D" id="3.40.525.10">
    <property type="entry name" value="CRAL-TRIO lipid binding domain"/>
    <property type="match status" value="1"/>
</dbReference>
<dbReference type="InterPro" id="IPR009038">
    <property type="entry name" value="GOLD_dom"/>
</dbReference>
<dbReference type="PANTHER" id="PTHR23324">
    <property type="entry name" value="SEC14 RELATED PROTEIN"/>
    <property type="match status" value="1"/>
</dbReference>
<comment type="caution">
    <text evidence="3">The sequence shown here is derived from an EMBL/GenBank/DDBJ whole genome shotgun (WGS) entry which is preliminary data.</text>
</comment>
<evidence type="ECO:0000259" key="2">
    <source>
        <dbReference type="PROSITE" id="PS50866"/>
    </source>
</evidence>
<proteinExistence type="predicted"/>
<dbReference type="Gene3D" id="2.60.120.680">
    <property type="entry name" value="GOLD domain"/>
    <property type="match status" value="1"/>
</dbReference>
<dbReference type="Pfam" id="PF00650">
    <property type="entry name" value="CRAL_TRIO"/>
    <property type="match status" value="1"/>
</dbReference>
<dbReference type="InterPro" id="IPR036598">
    <property type="entry name" value="GOLD_dom_sf"/>
</dbReference>
<reference evidence="3 4" key="1">
    <citation type="submission" date="2019-10" db="EMBL/GenBank/DDBJ databases">
        <title>Assembly and Annotation for the nematode Trichostrongylus colubriformis.</title>
        <authorList>
            <person name="Martin J."/>
        </authorList>
    </citation>
    <scope>NUCLEOTIDE SEQUENCE [LARGE SCALE GENOMIC DNA]</scope>
    <source>
        <strain evidence="3">G859</strain>
        <tissue evidence="3">Whole worm</tissue>
    </source>
</reference>
<sequence length="420" mass="48995">MTSFDVRFLALIDQFLMYASLQRMTIHSTTRAADPISPAEQEAVDLLRSRLQESLKKIPDDLDTDLNLVRWIRGYQGDIDKICTNFVHYVCSRKAAGFLGRDLPERYFEMPHIKPFLPFIASSRLGDSVWSEEHNAFMFVERAWAQPKEFIKTFKASDYLIHCFGYSELLLQLILERERKQSKDRGPVQFIVIFDLATVNITDYVNPMSGYMKLWQLRSDLWQEWYPEVVQRIYLLHPPRLVSLLWKIARLFLTEQNLRKMEIVGDNDMTKHMNSKFIPKEYGGDYVNKDLPGDESGVSIRRKITAADHYQAYQHYVVRNVQRPKPAKKDLLPGEHFTIPIIVPEGKSLLWDFVTSGEIEFFIYKDKDEHHLVYPRLRLITTKLAEEGVLPNLSSGEYSFVFVNNGSFFTTKLEYAITLA</sequence>